<dbReference type="InterPro" id="IPR003314">
    <property type="entry name" value="Mu-type_HTH"/>
</dbReference>
<gene>
    <name evidence="2" type="ORF">ML536_02770</name>
</gene>
<dbReference type="EMBL" id="JALAZD010000001">
    <property type="protein sequence ID" value="MCI0125743.1"/>
    <property type="molecule type" value="Genomic_DNA"/>
</dbReference>
<sequence>MFNGMEGLDLTINVPAQEWAYNQRRVAYLEAIALRLVRDSGYLQEWFSAVELASYSLPGMPSSAGAITRKASKECWLRFDMPELERPCYHITALPRRAFDEVLSRILALPELTGEDGALPSLPPVPVLVPELPENTAPAWVLPLMRLVRGEAAGNLGKAWHELPKHMPPGSILPTVEEAAQVIANLGLAEKLSSG</sequence>
<feature type="domain" description="HTH Mu-type" evidence="1">
    <location>
        <begin position="45"/>
        <end position="110"/>
    </location>
</feature>
<dbReference type="Proteomes" id="UP001156140">
    <property type="component" value="Unassembled WGS sequence"/>
</dbReference>
<dbReference type="RefSeq" id="WP_281734885.1">
    <property type="nucleotide sequence ID" value="NZ_JAKETQ010000001.1"/>
</dbReference>
<evidence type="ECO:0000259" key="1">
    <source>
        <dbReference type="PROSITE" id="PS51702"/>
    </source>
</evidence>
<evidence type="ECO:0000313" key="2">
    <source>
        <dbReference type="EMBL" id="MCI0125743.1"/>
    </source>
</evidence>
<comment type="caution">
    <text evidence="2">The sequence shown here is derived from an EMBL/GenBank/DDBJ whole genome shotgun (WGS) entry which is preliminary data.</text>
</comment>
<accession>A0AA41U9W8</accession>
<reference evidence="2" key="1">
    <citation type="submission" date="2022-03" db="EMBL/GenBank/DDBJ databases">
        <title>The complete genome sequence of a Methyloterrigena soli.</title>
        <authorList>
            <person name="Zi Z."/>
        </authorList>
    </citation>
    <scope>NUCLEOTIDE SEQUENCE</scope>
    <source>
        <strain evidence="2">M48</strain>
    </source>
</reference>
<dbReference type="AlphaFoldDB" id="A0AA41U9W8"/>
<dbReference type="Gene3D" id="1.10.10.10">
    <property type="entry name" value="Winged helix-like DNA-binding domain superfamily/Winged helix DNA-binding domain"/>
    <property type="match status" value="1"/>
</dbReference>
<proteinExistence type="predicted"/>
<dbReference type="InterPro" id="IPR036388">
    <property type="entry name" value="WH-like_DNA-bd_sf"/>
</dbReference>
<keyword evidence="3" id="KW-1185">Reference proteome</keyword>
<organism evidence="2 3">
    <name type="scientific">Paradevosia shaoguanensis</name>
    <dbReference type="NCBI Taxonomy" id="1335043"/>
    <lineage>
        <taxon>Bacteria</taxon>
        <taxon>Pseudomonadati</taxon>
        <taxon>Pseudomonadota</taxon>
        <taxon>Alphaproteobacteria</taxon>
        <taxon>Hyphomicrobiales</taxon>
        <taxon>Devosiaceae</taxon>
        <taxon>Paradevosia</taxon>
    </lineage>
</organism>
<dbReference type="GO" id="GO:0003677">
    <property type="term" value="F:DNA binding"/>
    <property type="evidence" value="ECO:0007669"/>
    <property type="project" value="InterPro"/>
</dbReference>
<evidence type="ECO:0000313" key="3">
    <source>
        <dbReference type="Proteomes" id="UP001156140"/>
    </source>
</evidence>
<dbReference type="SUPFAM" id="SSF46955">
    <property type="entry name" value="Putative DNA-binding domain"/>
    <property type="match status" value="1"/>
</dbReference>
<name>A0AA41U9W8_9HYPH</name>
<protein>
    <recommendedName>
        <fullName evidence="1">HTH Mu-type domain-containing protein</fullName>
    </recommendedName>
</protein>
<dbReference type="InterPro" id="IPR009061">
    <property type="entry name" value="DNA-bd_dom_put_sf"/>
</dbReference>
<dbReference type="PROSITE" id="PS51702">
    <property type="entry name" value="HTH_MU"/>
    <property type="match status" value="1"/>
</dbReference>